<proteinExistence type="predicted"/>
<name>A0ABV0NL47_9TELE</name>
<reference evidence="1 2" key="1">
    <citation type="submission" date="2021-06" db="EMBL/GenBank/DDBJ databases">
        <authorList>
            <person name="Palmer J.M."/>
        </authorList>
    </citation>
    <scope>NUCLEOTIDE SEQUENCE [LARGE SCALE GENOMIC DNA]</scope>
    <source>
        <strain evidence="1 2">GA_2019</strain>
        <tissue evidence="1">Muscle</tissue>
    </source>
</reference>
<organism evidence="1 2">
    <name type="scientific">Goodea atripinnis</name>
    <dbReference type="NCBI Taxonomy" id="208336"/>
    <lineage>
        <taxon>Eukaryota</taxon>
        <taxon>Metazoa</taxon>
        <taxon>Chordata</taxon>
        <taxon>Craniata</taxon>
        <taxon>Vertebrata</taxon>
        <taxon>Euteleostomi</taxon>
        <taxon>Actinopterygii</taxon>
        <taxon>Neopterygii</taxon>
        <taxon>Teleostei</taxon>
        <taxon>Neoteleostei</taxon>
        <taxon>Acanthomorphata</taxon>
        <taxon>Ovalentaria</taxon>
        <taxon>Atherinomorphae</taxon>
        <taxon>Cyprinodontiformes</taxon>
        <taxon>Goodeidae</taxon>
        <taxon>Goodea</taxon>
    </lineage>
</organism>
<evidence type="ECO:0000313" key="2">
    <source>
        <dbReference type="Proteomes" id="UP001476798"/>
    </source>
</evidence>
<protein>
    <submittedName>
        <fullName evidence="1">Uncharacterized protein</fullName>
    </submittedName>
</protein>
<dbReference type="Proteomes" id="UP001476798">
    <property type="component" value="Unassembled WGS sequence"/>
</dbReference>
<keyword evidence="2" id="KW-1185">Reference proteome</keyword>
<comment type="caution">
    <text evidence="1">The sequence shown here is derived from an EMBL/GenBank/DDBJ whole genome shotgun (WGS) entry which is preliminary data.</text>
</comment>
<sequence>MWEFAQRTFSRERSTGECQAVTWRRRQATPASLQRTGCSAPRCSQTLQTRTPKAQTQGSTCTGTQIMQRTDMRCAPAPLTPLHLWASGPPCQHSGCCHLCGRSY</sequence>
<gene>
    <name evidence="1" type="ORF">GOODEAATRI_017780</name>
</gene>
<accession>A0ABV0NL47</accession>
<dbReference type="EMBL" id="JAHRIO010041448">
    <property type="protein sequence ID" value="MEQ2172117.1"/>
    <property type="molecule type" value="Genomic_DNA"/>
</dbReference>
<evidence type="ECO:0000313" key="1">
    <source>
        <dbReference type="EMBL" id="MEQ2172117.1"/>
    </source>
</evidence>